<feature type="transmembrane region" description="Helical" evidence="1">
    <location>
        <begin position="277"/>
        <end position="298"/>
    </location>
</feature>
<name>A0A932I5G3_UNCTE</name>
<dbReference type="EMBL" id="JACPUR010000041">
    <property type="protein sequence ID" value="MBI3129606.1"/>
    <property type="molecule type" value="Genomic_DNA"/>
</dbReference>
<evidence type="ECO:0000256" key="1">
    <source>
        <dbReference type="SAM" id="Phobius"/>
    </source>
</evidence>
<dbReference type="InterPro" id="IPR000620">
    <property type="entry name" value="EamA_dom"/>
</dbReference>
<dbReference type="Proteomes" id="UP000782312">
    <property type="component" value="Unassembled WGS sequence"/>
</dbReference>
<comment type="caution">
    <text evidence="3">The sequence shown here is derived from an EMBL/GenBank/DDBJ whole genome shotgun (WGS) entry which is preliminary data.</text>
</comment>
<sequence>MSGLLSPLGWGIVLPIFTSMAYACTLVCMRQALRSGTPVAGLVVLNLIIAAAGFAISFLRGTHLTTTWEAPLYFMAAGAMGQGLGQIAFYLGIERMGVSRATPIQSSTPIWAALFAAVFLAERPTLAVWAGTLLIVFGVSLLSLAEVKERSRPGGGGRGALVYPVLSSVLYALVPIFMKQGFAIQKTPFLGIGCAFLMGTLVVLAGRSILPGGGPIRADGRALGFLLVAAFANTLAAFGFWTALTFADVSLVLPLSRLVPLWVVVLSYFFLGHLERLTWRVVFSAALVVAGGVLVSAFR</sequence>
<feature type="transmembrane region" description="Helical" evidence="1">
    <location>
        <begin position="39"/>
        <end position="59"/>
    </location>
</feature>
<feature type="transmembrane region" description="Helical" evidence="1">
    <location>
        <begin position="249"/>
        <end position="270"/>
    </location>
</feature>
<keyword evidence="1" id="KW-0812">Transmembrane</keyword>
<protein>
    <submittedName>
        <fullName evidence="3">DMT family transporter</fullName>
    </submittedName>
</protein>
<evidence type="ECO:0000259" key="2">
    <source>
        <dbReference type="Pfam" id="PF00892"/>
    </source>
</evidence>
<feature type="domain" description="EamA" evidence="2">
    <location>
        <begin position="163"/>
        <end position="296"/>
    </location>
</feature>
<dbReference type="Pfam" id="PF00892">
    <property type="entry name" value="EamA"/>
    <property type="match status" value="2"/>
</dbReference>
<gene>
    <name evidence="3" type="ORF">HYZ11_18510</name>
</gene>
<feature type="transmembrane region" description="Helical" evidence="1">
    <location>
        <begin position="71"/>
        <end position="92"/>
    </location>
</feature>
<dbReference type="Gene3D" id="1.10.3730.20">
    <property type="match status" value="1"/>
</dbReference>
<reference evidence="3" key="1">
    <citation type="submission" date="2020-07" db="EMBL/GenBank/DDBJ databases">
        <title>Huge and variable diversity of episymbiotic CPR bacteria and DPANN archaea in groundwater ecosystems.</title>
        <authorList>
            <person name="He C.Y."/>
            <person name="Keren R."/>
            <person name="Whittaker M."/>
            <person name="Farag I.F."/>
            <person name="Doudna J."/>
            <person name="Cate J.H.D."/>
            <person name="Banfield J.F."/>
        </authorList>
    </citation>
    <scope>NUCLEOTIDE SEQUENCE</scope>
    <source>
        <strain evidence="3">NC_groundwater_763_Ag_S-0.2um_68_21</strain>
    </source>
</reference>
<dbReference type="PANTHER" id="PTHR22911">
    <property type="entry name" value="ACYL-MALONYL CONDENSING ENZYME-RELATED"/>
    <property type="match status" value="1"/>
</dbReference>
<feature type="transmembrane region" description="Helical" evidence="1">
    <location>
        <begin position="127"/>
        <end position="147"/>
    </location>
</feature>
<proteinExistence type="predicted"/>
<evidence type="ECO:0000313" key="3">
    <source>
        <dbReference type="EMBL" id="MBI3129606.1"/>
    </source>
</evidence>
<feature type="transmembrane region" description="Helical" evidence="1">
    <location>
        <begin position="222"/>
        <end position="243"/>
    </location>
</feature>
<dbReference type="InterPro" id="IPR037185">
    <property type="entry name" value="EmrE-like"/>
</dbReference>
<feature type="transmembrane region" description="Helical" evidence="1">
    <location>
        <begin position="104"/>
        <end position="121"/>
    </location>
</feature>
<feature type="domain" description="EamA" evidence="2">
    <location>
        <begin position="10"/>
        <end position="143"/>
    </location>
</feature>
<keyword evidence="1" id="KW-0472">Membrane</keyword>
<dbReference type="GO" id="GO:0016020">
    <property type="term" value="C:membrane"/>
    <property type="evidence" value="ECO:0007669"/>
    <property type="project" value="InterPro"/>
</dbReference>
<dbReference type="PANTHER" id="PTHR22911:SF137">
    <property type="entry name" value="SOLUTE CARRIER FAMILY 35 MEMBER G2-RELATED"/>
    <property type="match status" value="1"/>
</dbReference>
<evidence type="ECO:0000313" key="4">
    <source>
        <dbReference type="Proteomes" id="UP000782312"/>
    </source>
</evidence>
<feature type="transmembrane region" description="Helical" evidence="1">
    <location>
        <begin position="189"/>
        <end position="210"/>
    </location>
</feature>
<organism evidence="3 4">
    <name type="scientific">Tectimicrobiota bacterium</name>
    <dbReference type="NCBI Taxonomy" id="2528274"/>
    <lineage>
        <taxon>Bacteria</taxon>
        <taxon>Pseudomonadati</taxon>
        <taxon>Nitrospinota/Tectimicrobiota group</taxon>
        <taxon>Candidatus Tectimicrobiota</taxon>
    </lineage>
</organism>
<dbReference type="AlphaFoldDB" id="A0A932I5G3"/>
<accession>A0A932I5G3</accession>
<feature type="transmembrane region" description="Helical" evidence="1">
    <location>
        <begin position="159"/>
        <end position="177"/>
    </location>
</feature>
<keyword evidence="1" id="KW-1133">Transmembrane helix</keyword>
<feature type="transmembrane region" description="Helical" evidence="1">
    <location>
        <begin position="6"/>
        <end position="27"/>
    </location>
</feature>
<dbReference type="SUPFAM" id="SSF103481">
    <property type="entry name" value="Multidrug resistance efflux transporter EmrE"/>
    <property type="match status" value="2"/>
</dbReference>